<dbReference type="InterPro" id="IPR007110">
    <property type="entry name" value="Ig-like_dom"/>
</dbReference>
<dbReference type="InterPro" id="IPR003598">
    <property type="entry name" value="Ig_sub2"/>
</dbReference>
<dbReference type="InterPro" id="IPR013783">
    <property type="entry name" value="Ig-like_fold"/>
</dbReference>
<keyword evidence="4" id="KW-1185">Reference proteome</keyword>
<feature type="domain" description="Ig-like" evidence="2">
    <location>
        <begin position="425"/>
        <end position="500"/>
    </location>
</feature>
<gene>
    <name evidence="3" type="ORF">GEV33_012077</name>
</gene>
<dbReference type="GO" id="GO:0007156">
    <property type="term" value="P:homophilic cell adhesion via plasma membrane adhesion molecules"/>
    <property type="evidence" value="ECO:0007669"/>
    <property type="project" value="TreeGrafter"/>
</dbReference>
<keyword evidence="1" id="KW-0393">Immunoglobulin domain</keyword>
<dbReference type="Gene3D" id="2.60.40.10">
    <property type="entry name" value="Immunoglobulins"/>
    <property type="match status" value="4"/>
</dbReference>
<dbReference type="Proteomes" id="UP000719412">
    <property type="component" value="Unassembled WGS sequence"/>
</dbReference>
<accession>A0A8J6L401</accession>
<dbReference type="AlphaFoldDB" id="A0A8J6L401"/>
<reference evidence="3" key="2">
    <citation type="submission" date="2021-08" db="EMBL/GenBank/DDBJ databases">
        <authorList>
            <person name="Eriksson T."/>
        </authorList>
    </citation>
    <scope>NUCLEOTIDE SEQUENCE</scope>
    <source>
        <strain evidence="3">Stoneville</strain>
        <tissue evidence="3">Whole head</tissue>
    </source>
</reference>
<organism evidence="3 4">
    <name type="scientific">Tenebrio molitor</name>
    <name type="common">Yellow mealworm beetle</name>
    <dbReference type="NCBI Taxonomy" id="7067"/>
    <lineage>
        <taxon>Eukaryota</taxon>
        <taxon>Metazoa</taxon>
        <taxon>Ecdysozoa</taxon>
        <taxon>Arthropoda</taxon>
        <taxon>Hexapoda</taxon>
        <taxon>Insecta</taxon>
        <taxon>Pterygota</taxon>
        <taxon>Neoptera</taxon>
        <taxon>Endopterygota</taxon>
        <taxon>Coleoptera</taxon>
        <taxon>Polyphaga</taxon>
        <taxon>Cucujiformia</taxon>
        <taxon>Tenebrionidae</taxon>
        <taxon>Tenebrio</taxon>
    </lineage>
</organism>
<comment type="caution">
    <text evidence="3">The sequence shown here is derived from an EMBL/GenBank/DDBJ whole genome shotgun (WGS) entry which is preliminary data.</text>
</comment>
<dbReference type="PANTHER" id="PTHR10075:SF100">
    <property type="entry name" value="FASCICLIN-2"/>
    <property type="match status" value="1"/>
</dbReference>
<evidence type="ECO:0000313" key="3">
    <source>
        <dbReference type="EMBL" id="KAH0810714.1"/>
    </source>
</evidence>
<protein>
    <recommendedName>
        <fullName evidence="2">Ig-like domain-containing protein</fullName>
    </recommendedName>
</protein>
<evidence type="ECO:0000313" key="4">
    <source>
        <dbReference type="Proteomes" id="UP000719412"/>
    </source>
</evidence>
<dbReference type="SUPFAM" id="SSF48726">
    <property type="entry name" value="Immunoglobulin"/>
    <property type="match status" value="4"/>
</dbReference>
<feature type="domain" description="Ig-like" evidence="2">
    <location>
        <begin position="134"/>
        <end position="222"/>
    </location>
</feature>
<name>A0A8J6L401_TENMO</name>
<dbReference type="GO" id="GO:0098632">
    <property type="term" value="F:cell-cell adhesion mediator activity"/>
    <property type="evidence" value="ECO:0007669"/>
    <property type="project" value="TreeGrafter"/>
</dbReference>
<dbReference type="PANTHER" id="PTHR10075">
    <property type="entry name" value="BASIGIN RELATED"/>
    <property type="match status" value="1"/>
</dbReference>
<feature type="domain" description="Ig-like" evidence="2">
    <location>
        <begin position="333"/>
        <end position="418"/>
    </location>
</feature>
<dbReference type="PROSITE" id="PS50835">
    <property type="entry name" value="IG_LIKE"/>
    <property type="match status" value="3"/>
</dbReference>
<dbReference type="GO" id="GO:0007411">
    <property type="term" value="P:axon guidance"/>
    <property type="evidence" value="ECO:0007669"/>
    <property type="project" value="TreeGrafter"/>
</dbReference>
<dbReference type="Pfam" id="PF13927">
    <property type="entry name" value="Ig_3"/>
    <property type="match status" value="1"/>
</dbReference>
<dbReference type="SMART" id="SM00408">
    <property type="entry name" value="IGc2"/>
    <property type="match status" value="3"/>
</dbReference>
<evidence type="ECO:0000259" key="2">
    <source>
        <dbReference type="PROSITE" id="PS50835"/>
    </source>
</evidence>
<sequence>MKRCCEVLKKDFIANSFFLRLGPGFEHPRSPDGGVFAGPSTGPLHITTSASGAIKIQDMSIGRRVQSAPPPPPMPQSTCRCVDFWGALYTCALPWRRVDVSVVKFYGFRCRRTQPASRRCRRSLRCRDSTVGIDEVSVQLQEPESASFISPGGDVTLRCHTDASGDVHYEWFRNTDRLVKTDRIEIKKKRLHIRGVGPSDNGVYRCSANNTAGTRYSDINFALAVAGDQTALIQVVPKDQLVARGGTAYFDCQYQQAEVTEWHFKEDSRQLETDEKYEIHSNGTLQINDVQSTDQGVYTCVGIRSESTEVPQSYIAELKLAYLKNFTSKSFEPPLPEDSREVVAAEGGPFQLTCLEPDSLPPAKKWWTNPAGHTVSDSGEIRVDDDGRLMIDSVKMEHAGNYSCAAENIAGKTEETVGLVVLSKPAITSHPSSVTIDEDEASMLSCDYEPKSPHYTVVKWRKDGKTLKHDFSESPLDRQRIKIFKHNATLLIRDLNRFCRNRPLFPSLVSGRSL</sequence>
<proteinExistence type="predicted"/>
<reference evidence="3" key="1">
    <citation type="journal article" date="2020" name="J Insects Food Feed">
        <title>The yellow mealworm (Tenebrio molitor) genome: a resource for the emerging insects as food and feed industry.</title>
        <authorList>
            <person name="Eriksson T."/>
            <person name="Andere A."/>
            <person name="Kelstrup H."/>
            <person name="Emery V."/>
            <person name="Picard C."/>
        </authorList>
    </citation>
    <scope>NUCLEOTIDE SEQUENCE</scope>
    <source>
        <strain evidence="3">Stoneville</strain>
        <tissue evidence="3">Whole head</tissue>
    </source>
</reference>
<dbReference type="SMART" id="SM00409">
    <property type="entry name" value="IG"/>
    <property type="match status" value="3"/>
</dbReference>
<dbReference type="GO" id="GO:0030424">
    <property type="term" value="C:axon"/>
    <property type="evidence" value="ECO:0007669"/>
    <property type="project" value="TreeGrafter"/>
</dbReference>
<dbReference type="GO" id="GO:0005886">
    <property type="term" value="C:plasma membrane"/>
    <property type="evidence" value="ECO:0007669"/>
    <property type="project" value="TreeGrafter"/>
</dbReference>
<dbReference type="InterPro" id="IPR003599">
    <property type="entry name" value="Ig_sub"/>
</dbReference>
<evidence type="ECO:0000256" key="1">
    <source>
        <dbReference type="ARBA" id="ARBA00023319"/>
    </source>
</evidence>
<dbReference type="GO" id="GO:0070593">
    <property type="term" value="P:dendrite self-avoidance"/>
    <property type="evidence" value="ECO:0007669"/>
    <property type="project" value="TreeGrafter"/>
</dbReference>
<dbReference type="InterPro" id="IPR036179">
    <property type="entry name" value="Ig-like_dom_sf"/>
</dbReference>
<dbReference type="EMBL" id="JABDTM020027319">
    <property type="protein sequence ID" value="KAH0810714.1"/>
    <property type="molecule type" value="Genomic_DNA"/>
</dbReference>
<dbReference type="Pfam" id="PF07679">
    <property type="entry name" value="I-set"/>
    <property type="match status" value="2"/>
</dbReference>
<dbReference type="InterPro" id="IPR013098">
    <property type="entry name" value="Ig_I-set"/>
</dbReference>